<dbReference type="EMBL" id="JAACFV010000001">
    <property type="protein sequence ID" value="KAF7514262.1"/>
    <property type="molecule type" value="Genomic_DNA"/>
</dbReference>
<keyword evidence="1 4" id="KW-0479">Metal-binding</keyword>
<keyword evidence="2 4" id="KW-0560">Oxidoreductase</keyword>
<dbReference type="AlphaFoldDB" id="A0A8H7ATV0"/>
<evidence type="ECO:0000256" key="5">
    <source>
        <dbReference type="SAM" id="MobiDB-lite"/>
    </source>
</evidence>
<organism evidence="6 7">
    <name type="scientific">Endocarpon pusillum</name>
    <dbReference type="NCBI Taxonomy" id="364733"/>
    <lineage>
        <taxon>Eukaryota</taxon>
        <taxon>Fungi</taxon>
        <taxon>Dikarya</taxon>
        <taxon>Ascomycota</taxon>
        <taxon>Pezizomycotina</taxon>
        <taxon>Eurotiomycetes</taxon>
        <taxon>Chaetothyriomycetidae</taxon>
        <taxon>Verrucariales</taxon>
        <taxon>Verrucariaceae</taxon>
        <taxon>Endocarpon</taxon>
    </lineage>
</organism>
<feature type="region of interest" description="Disordered" evidence="5">
    <location>
        <begin position="375"/>
        <end position="416"/>
    </location>
</feature>
<dbReference type="GO" id="GO:0005506">
    <property type="term" value="F:iron ion binding"/>
    <property type="evidence" value="ECO:0007669"/>
    <property type="project" value="InterPro"/>
</dbReference>
<evidence type="ECO:0000313" key="7">
    <source>
        <dbReference type="Proteomes" id="UP000606974"/>
    </source>
</evidence>
<evidence type="ECO:0000256" key="2">
    <source>
        <dbReference type="ARBA" id="ARBA00023002"/>
    </source>
</evidence>
<dbReference type="Pfam" id="PF00067">
    <property type="entry name" value="p450"/>
    <property type="match status" value="1"/>
</dbReference>
<dbReference type="GO" id="GO:0004497">
    <property type="term" value="F:monooxygenase activity"/>
    <property type="evidence" value="ECO:0007669"/>
    <property type="project" value="UniProtKB-KW"/>
</dbReference>
<feature type="compositionally biased region" description="Low complexity" evidence="5">
    <location>
        <begin position="451"/>
        <end position="460"/>
    </location>
</feature>
<proteinExistence type="inferred from homology"/>
<comment type="similarity">
    <text evidence="4">Belongs to the cytochrome P450 family.</text>
</comment>
<dbReference type="PANTHER" id="PTHR24286:SF252">
    <property type="entry name" value="CYTOCHROME P450 26B1"/>
    <property type="match status" value="1"/>
</dbReference>
<dbReference type="GO" id="GO:0016705">
    <property type="term" value="F:oxidoreductase activity, acting on paired donors, with incorporation or reduction of molecular oxygen"/>
    <property type="evidence" value="ECO:0007669"/>
    <property type="project" value="InterPro"/>
</dbReference>
<name>A0A8H7ATV0_9EURO</name>
<dbReference type="InterPro" id="IPR036396">
    <property type="entry name" value="Cyt_P450_sf"/>
</dbReference>
<dbReference type="GO" id="GO:0020037">
    <property type="term" value="F:heme binding"/>
    <property type="evidence" value="ECO:0007669"/>
    <property type="project" value="InterPro"/>
</dbReference>
<dbReference type="GO" id="GO:0016125">
    <property type="term" value="P:sterol metabolic process"/>
    <property type="evidence" value="ECO:0007669"/>
    <property type="project" value="TreeGrafter"/>
</dbReference>
<evidence type="ECO:0008006" key="8">
    <source>
        <dbReference type="Google" id="ProtNLM"/>
    </source>
</evidence>
<dbReference type="InterPro" id="IPR001128">
    <property type="entry name" value="Cyt_P450"/>
</dbReference>
<protein>
    <recommendedName>
        <fullName evidence="8">Cytochrome P450</fullName>
    </recommendedName>
</protein>
<dbReference type="SUPFAM" id="SSF48264">
    <property type="entry name" value="Cytochrome P450"/>
    <property type="match status" value="1"/>
</dbReference>
<dbReference type="PANTHER" id="PTHR24286">
    <property type="entry name" value="CYTOCHROME P450 26"/>
    <property type="match status" value="1"/>
</dbReference>
<keyword evidence="7" id="KW-1185">Reference proteome</keyword>
<dbReference type="OrthoDB" id="1470350at2759"/>
<evidence type="ECO:0000256" key="3">
    <source>
        <dbReference type="ARBA" id="ARBA00023004"/>
    </source>
</evidence>
<evidence type="ECO:0000256" key="1">
    <source>
        <dbReference type="ARBA" id="ARBA00022723"/>
    </source>
</evidence>
<comment type="caution">
    <text evidence="6">The sequence shown here is derived from an EMBL/GenBank/DDBJ whole genome shotgun (WGS) entry which is preliminary data.</text>
</comment>
<accession>A0A8H7ATV0</accession>
<keyword evidence="4" id="KW-0349">Heme</keyword>
<dbReference type="InterPro" id="IPR017972">
    <property type="entry name" value="Cyt_P450_CS"/>
</dbReference>
<reference evidence="6" key="1">
    <citation type="submission" date="2020-02" db="EMBL/GenBank/DDBJ databases">
        <authorList>
            <person name="Palmer J.M."/>
        </authorList>
    </citation>
    <scope>NUCLEOTIDE SEQUENCE</scope>
    <source>
        <strain evidence="6">EPUS1.4</strain>
        <tissue evidence="6">Thallus</tissue>
    </source>
</reference>
<dbReference type="Gene3D" id="1.10.630.10">
    <property type="entry name" value="Cytochrome P450"/>
    <property type="match status" value="2"/>
</dbReference>
<dbReference type="PROSITE" id="PS00086">
    <property type="entry name" value="CYTOCHROME_P450"/>
    <property type="match status" value="1"/>
</dbReference>
<feature type="region of interest" description="Disordered" evidence="5">
    <location>
        <begin position="451"/>
        <end position="479"/>
    </location>
</feature>
<evidence type="ECO:0000256" key="4">
    <source>
        <dbReference type="RuleBase" id="RU000461"/>
    </source>
</evidence>
<keyword evidence="3 4" id="KW-0408">Iron</keyword>
<sequence length="561" mass="61028">MVLSALSQSFSFHSSPESFISSRLQDLAISDPEQLPSTTGKKNIVVASILNRKVHIVSSYQLCKDVLEASSSASSSNPTPSTITATTAGIFSKHVNPPSPDADILAAGPAYHQLMSDFFPPPNVLLEDGTTHAVHKRTWADQLSTFACDSTPQISQITEKHISSLLNPATGGADGKVDLYETLKSLAWEVLLSVFLDLLPSSSPEEFSQVETLQETLLRGQFSLFPVSINTRLWQSPRSKGVKARKELQVKLGEIINRQEAGCPFLKQGATSKEDAANHALLFTSSLAVKALASLLTVFVLNLYLWRDRGHGYMEDGDGIEEVEGPTTTSLAELVRSQGDLDAQARMLRSILLETERLSPPVVGVMRRVQRDIVLKPHQQSYSQSEPQTPTSPANRNTNNSMNEVPPPAESAMHHPVPAGHDIWLYLSGASRDPTVFGNDADVFRFDRYMSSPSSSSSSTSDKDLHSDSYSDSSDPPPSLVFSAGPKTCLGVELVRQIVLTVGKAMVDLGVEIEGMVEDRGVRGWLGWDAGVEPEWVAKGMKQLPVQRPRMGVRVGISRKG</sequence>
<feature type="compositionally biased region" description="Polar residues" evidence="5">
    <location>
        <begin position="378"/>
        <end position="403"/>
    </location>
</feature>
<keyword evidence="4" id="KW-0503">Monooxygenase</keyword>
<evidence type="ECO:0000313" key="6">
    <source>
        <dbReference type="EMBL" id="KAF7514262.1"/>
    </source>
</evidence>
<dbReference type="Proteomes" id="UP000606974">
    <property type="component" value="Unassembled WGS sequence"/>
</dbReference>
<gene>
    <name evidence="6" type="ORF">GJ744_000032</name>
</gene>